<feature type="region of interest" description="Disordered" evidence="1">
    <location>
        <begin position="68"/>
        <end position="87"/>
    </location>
</feature>
<protein>
    <submittedName>
        <fullName evidence="3">Uncharacterized protein</fullName>
    </submittedName>
</protein>
<accession>A0A7S1B2G4</accession>
<evidence type="ECO:0000313" key="3">
    <source>
        <dbReference type="EMBL" id="CAD8872216.1"/>
    </source>
</evidence>
<keyword evidence="2" id="KW-0472">Membrane</keyword>
<feature type="compositionally biased region" description="Low complexity" evidence="1">
    <location>
        <begin position="474"/>
        <end position="489"/>
    </location>
</feature>
<evidence type="ECO:0000256" key="1">
    <source>
        <dbReference type="SAM" id="MobiDB-lite"/>
    </source>
</evidence>
<gene>
    <name evidence="3" type="ORF">NSCI0253_LOCUS46573</name>
</gene>
<dbReference type="EMBL" id="HBFQ01065559">
    <property type="protein sequence ID" value="CAD8872216.1"/>
    <property type="molecule type" value="Transcribed_RNA"/>
</dbReference>
<feature type="transmembrane region" description="Helical" evidence="2">
    <location>
        <begin position="237"/>
        <end position="256"/>
    </location>
</feature>
<sequence length="508" mass="57113">MVSLVVGGFLSGDDFNRVQGRHDIYRWLIAAHFMNHRSLSQHLGQFSEDDLVRSGVLSREEATIVMREAEEGSLDEEASTTTSPSRRSRIVMRPGVLVEEGAAERSRSIGSIRSLASRSPRISSFIFGGTHRLQASQYVKDECLAQQSRRADMSRCRDHIMWWIELRLQAAVKEKLMDKDKLKKSMVAVWGLRDSMEDLLSEGSRQQMFIWVVLMQLMVDLFVSLAPINVLGTQYHAHIWTLPCVFLRVWLVAFFYDSLMQITRILFNPFAVELDNLHLDPVLVLTERSIFANMALKEHHDLPEDLRELWLRVKEIPDEKEGKEGKDKKDKDTEKEKKDKEKKKQDQEKDTTNVTSQEVPVAKNVDAVDAFVDDALHFERSGMRGGVLARKAKRCITAPPQRVTFIDDVEHVLEDQSASPPVGHILGTSTAPVGHIQGASTAHARVNVGSVAGSAERELHRRGTRRMTTDWDQLSRLSGSSGASSQSLSVAPQHLVTADDVGVEQVSS</sequence>
<feature type="transmembrane region" description="Helical" evidence="2">
    <location>
        <begin position="209"/>
        <end position="231"/>
    </location>
</feature>
<evidence type="ECO:0000256" key="2">
    <source>
        <dbReference type="SAM" id="Phobius"/>
    </source>
</evidence>
<name>A0A7S1B2G4_NOCSC</name>
<reference evidence="3" key="1">
    <citation type="submission" date="2021-01" db="EMBL/GenBank/DDBJ databases">
        <authorList>
            <person name="Corre E."/>
            <person name="Pelletier E."/>
            <person name="Niang G."/>
            <person name="Scheremetjew M."/>
            <person name="Finn R."/>
            <person name="Kale V."/>
            <person name="Holt S."/>
            <person name="Cochrane G."/>
            <person name="Meng A."/>
            <person name="Brown T."/>
            <person name="Cohen L."/>
        </authorList>
    </citation>
    <scope>NUCLEOTIDE SEQUENCE</scope>
</reference>
<organism evidence="3">
    <name type="scientific">Noctiluca scintillans</name>
    <name type="common">Sea sparkle</name>
    <name type="synonym">Red tide dinoflagellate</name>
    <dbReference type="NCBI Taxonomy" id="2966"/>
    <lineage>
        <taxon>Eukaryota</taxon>
        <taxon>Sar</taxon>
        <taxon>Alveolata</taxon>
        <taxon>Dinophyceae</taxon>
        <taxon>Noctilucales</taxon>
        <taxon>Noctilucaceae</taxon>
        <taxon>Noctiluca</taxon>
    </lineage>
</organism>
<keyword evidence="2" id="KW-0812">Transmembrane</keyword>
<proteinExistence type="predicted"/>
<dbReference type="AlphaFoldDB" id="A0A7S1B2G4"/>
<keyword evidence="2" id="KW-1133">Transmembrane helix</keyword>
<feature type="compositionally biased region" description="Basic and acidic residues" evidence="1">
    <location>
        <begin position="320"/>
        <end position="351"/>
    </location>
</feature>
<feature type="region of interest" description="Disordered" evidence="1">
    <location>
        <begin position="320"/>
        <end position="358"/>
    </location>
</feature>
<feature type="region of interest" description="Disordered" evidence="1">
    <location>
        <begin position="452"/>
        <end position="508"/>
    </location>
</feature>